<feature type="compositionally biased region" description="Acidic residues" evidence="1">
    <location>
        <begin position="703"/>
        <end position="719"/>
    </location>
</feature>
<sequence>MACPSSTCRPSPDQLNLLRHPRSFAFGGEMWRHQRLAASRRKRVAFGQRLYNVNEAMEQDDDDDVGIGALQFRGAFEATDAAGDFDEKFSKLANTRLHFGASIALQSLVTNDVVTVKNSSDAKVDGTVVASPCADIEARDVALLKMIEMEDPGSYKGVRFGDDVWLQIFGGTGEPSWKNGSVVGAKVHTATKLPTVPLDPTQAKYRVEADAPASPASHGSPGGFPGAGGDPGSPTPNSHASVKLGAPTPVRATLPKGKDDAAWSFHEMRMRNVAALTLGRWRIMPATEELAKAATKRGGYVCNFDHVYLEQDFFYMCHDATAAPLTFHRTPAEGESTAGYKVERRGIWKLRVAEASTNLREMSKGEQRSEMLMDRARKCLALSDANRYGRRRYRSDTGEVERPGAVVDADADSHISGGIGFSTVLRESVFDGERQEEAHALRPHRAKERRPHEYFLDKFPRIGPGAEPPERPPKVSGGGSVCSASLRRGRAPRRDGGDAARRWPRPSSRGGSSSQRRRLGSLSTALSSITYGPEWHVPKADLLINRQTTTSKIRFPPPSQRKRPAAAFDADAAAAAKARDHDGATVVSQLTADTHDGFPRFRDYASLDNVSETQQRKSRLLGAAASWSYSLGDEDRTVAEVAANANLSARNAIQTLSSVWSDAGSHQGSDGGSHGTHGSSLAGHRRRHHHHRGAGAPLSDVSASDDDHESGLSDLEEPEHADIPSPHKLAMQDDEEEDTERLALEAIDAWHKKWTHRLSTDGRSGGPVVDRLEGEDVFLAHNIDYLKRRHRFKTMFAKLQIDSSADQVIYGKKAKAKDGASRDLLEDPPADMAVFEEEESLGAFMGDGALLKEMTLSTLGLLRDSVANNLNAAVQKRTEEAELARVACEAAVLVVTFSEMVVAPRMRFVAVRLRDHLFGAANMAPDDASDVADEDLASTVSAAAAGALSVDALLKHAKKLHSEIMLFCTHVARVYAPKDDKRRKTRRGSSTKRMTRRQSSAKDGPGSGASTSSRTFDTHTAST</sequence>
<feature type="compositionally biased region" description="Low complexity" evidence="1">
    <location>
        <begin position="210"/>
        <end position="219"/>
    </location>
</feature>
<comment type="caution">
    <text evidence="2">The sequence shown here is derived from an EMBL/GenBank/DDBJ whole genome shotgun (WGS) entry which is preliminary data.</text>
</comment>
<name>A0ABR1GAK6_AURAN</name>
<evidence type="ECO:0000313" key="3">
    <source>
        <dbReference type="Proteomes" id="UP001363151"/>
    </source>
</evidence>
<feature type="region of interest" description="Disordered" evidence="1">
    <location>
        <begin position="660"/>
        <end position="740"/>
    </location>
</feature>
<proteinExistence type="predicted"/>
<dbReference type="EMBL" id="JBBJCI010000037">
    <property type="protein sequence ID" value="KAK7250250.1"/>
    <property type="molecule type" value="Genomic_DNA"/>
</dbReference>
<reference evidence="2 3" key="1">
    <citation type="submission" date="2024-03" db="EMBL/GenBank/DDBJ databases">
        <title>Aureococcus anophagefferens CCMP1851 and Kratosvirus quantuckense: Draft genome of a second virus-susceptible host strain in the model system.</title>
        <authorList>
            <person name="Chase E."/>
            <person name="Truchon A.R."/>
            <person name="Schepens W."/>
            <person name="Wilhelm S.W."/>
        </authorList>
    </citation>
    <scope>NUCLEOTIDE SEQUENCE [LARGE SCALE GENOMIC DNA]</scope>
    <source>
        <strain evidence="2 3">CCMP1851</strain>
    </source>
</reference>
<evidence type="ECO:0000256" key="1">
    <source>
        <dbReference type="SAM" id="MobiDB-lite"/>
    </source>
</evidence>
<feature type="compositionally biased region" description="Low complexity" evidence="1">
    <location>
        <begin position="505"/>
        <end position="514"/>
    </location>
</feature>
<feature type="region of interest" description="Disordered" evidence="1">
    <location>
        <begin position="208"/>
        <end position="256"/>
    </location>
</feature>
<feature type="region of interest" description="Disordered" evidence="1">
    <location>
        <begin position="978"/>
        <end position="1023"/>
    </location>
</feature>
<feature type="compositionally biased region" description="Basic and acidic residues" evidence="1">
    <location>
        <begin position="450"/>
        <end position="460"/>
    </location>
</feature>
<feature type="compositionally biased region" description="Basic and acidic residues" evidence="1">
    <location>
        <begin position="492"/>
        <end position="501"/>
    </location>
</feature>
<gene>
    <name evidence="2" type="ORF">SO694_00007057</name>
</gene>
<keyword evidence="3" id="KW-1185">Reference proteome</keyword>
<organism evidence="2 3">
    <name type="scientific">Aureococcus anophagefferens</name>
    <name type="common">Harmful bloom alga</name>
    <dbReference type="NCBI Taxonomy" id="44056"/>
    <lineage>
        <taxon>Eukaryota</taxon>
        <taxon>Sar</taxon>
        <taxon>Stramenopiles</taxon>
        <taxon>Ochrophyta</taxon>
        <taxon>Pelagophyceae</taxon>
        <taxon>Pelagomonadales</taxon>
        <taxon>Pelagomonadaceae</taxon>
        <taxon>Aureococcus</taxon>
    </lineage>
</organism>
<feature type="compositionally biased region" description="Basic residues" evidence="1">
    <location>
        <begin position="683"/>
        <end position="693"/>
    </location>
</feature>
<accession>A0ABR1GAK6</accession>
<feature type="region of interest" description="Disordered" evidence="1">
    <location>
        <begin position="435"/>
        <end position="519"/>
    </location>
</feature>
<feature type="compositionally biased region" description="Polar residues" evidence="1">
    <location>
        <begin position="1008"/>
        <end position="1023"/>
    </location>
</feature>
<feature type="compositionally biased region" description="Gly residues" evidence="1">
    <location>
        <begin position="220"/>
        <end position="231"/>
    </location>
</feature>
<protein>
    <submittedName>
        <fullName evidence="2">Uncharacterized protein</fullName>
    </submittedName>
</protein>
<feature type="compositionally biased region" description="Basic residues" evidence="1">
    <location>
        <begin position="983"/>
        <end position="996"/>
    </location>
</feature>
<dbReference type="Proteomes" id="UP001363151">
    <property type="component" value="Unassembled WGS sequence"/>
</dbReference>
<evidence type="ECO:0000313" key="2">
    <source>
        <dbReference type="EMBL" id="KAK7250250.1"/>
    </source>
</evidence>